<dbReference type="AlphaFoldDB" id="A0A165J962"/>
<sequence>MLQQFCRRGRIDALLHDGTDDAELARLLDLLHLDASQDEQTHPRPAPTSTQIAEMLRDADDLSASEYGLLLAHLRKDGQPWRDRTAYPHPLAAAEFIVPSAAVVHSECNFFGRTFSCARSHDGNSAIEFYNYERTTSYTGVIEALWDIPLRGVVRSFALVRPHKPLPHHEELKGPFHARHRFRVRLVAADPSEELIVIEHAQIIAHAVVYPRPAGTYGINHKILAVCTALNRGRR</sequence>
<dbReference type="EMBL" id="KV425971">
    <property type="protein sequence ID" value="KZV94512.1"/>
    <property type="molecule type" value="Genomic_DNA"/>
</dbReference>
<dbReference type="InParanoid" id="A0A165J962"/>
<evidence type="ECO:0000313" key="1">
    <source>
        <dbReference type="EMBL" id="KZV94512.1"/>
    </source>
</evidence>
<accession>A0A165J962</accession>
<evidence type="ECO:0000313" key="2">
    <source>
        <dbReference type="Proteomes" id="UP000077266"/>
    </source>
</evidence>
<keyword evidence="2" id="KW-1185">Reference proteome</keyword>
<reference evidence="1 2" key="1">
    <citation type="journal article" date="2016" name="Mol. Biol. Evol.">
        <title>Comparative Genomics of Early-Diverging Mushroom-Forming Fungi Provides Insights into the Origins of Lignocellulose Decay Capabilities.</title>
        <authorList>
            <person name="Nagy L.G."/>
            <person name="Riley R."/>
            <person name="Tritt A."/>
            <person name="Adam C."/>
            <person name="Daum C."/>
            <person name="Floudas D."/>
            <person name="Sun H."/>
            <person name="Yadav J.S."/>
            <person name="Pangilinan J."/>
            <person name="Larsson K.H."/>
            <person name="Matsuura K."/>
            <person name="Barry K."/>
            <person name="Labutti K."/>
            <person name="Kuo R."/>
            <person name="Ohm R.A."/>
            <person name="Bhattacharya S.S."/>
            <person name="Shirouzu T."/>
            <person name="Yoshinaga Y."/>
            <person name="Martin F.M."/>
            <person name="Grigoriev I.V."/>
            <person name="Hibbett D.S."/>
        </authorList>
    </citation>
    <scope>NUCLEOTIDE SEQUENCE [LARGE SCALE GENOMIC DNA]</scope>
    <source>
        <strain evidence="1 2">HHB12029</strain>
    </source>
</reference>
<name>A0A165J962_EXIGL</name>
<protein>
    <submittedName>
        <fullName evidence="1">Uncharacterized protein</fullName>
    </submittedName>
</protein>
<gene>
    <name evidence="1" type="ORF">EXIGLDRAFT_611659</name>
</gene>
<organism evidence="1 2">
    <name type="scientific">Exidia glandulosa HHB12029</name>
    <dbReference type="NCBI Taxonomy" id="1314781"/>
    <lineage>
        <taxon>Eukaryota</taxon>
        <taxon>Fungi</taxon>
        <taxon>Dikarya</taxon>
        <taxon>Basidiomycota</taxon>
        <taxon>Agaricomycotina</taxon>
        <taxon>Agaricomycetes</taxon>
        <taxon>Auriculariales</taxon>
        <taxon>Exidiaceae</taxon>
        <taxon>Exidia</taxon>
    </lineage>
</organism>
<dbReference type="OrthoDB" id="3247418at2759"/>
<dbReference type="Proteomes" id="UP000077266">
    <property type="component" value="Unassembled WGS sequence"/>
</dbReference>
<proteinExistence type="predicted"/>